<dbReference type="Proteomes" id="UP001152622">
    <property type="component" value="Chromosome 15"/>
</dbReference>
<dbReference type="AlphaFoldDB" id="A0A9Q1ELY5"/>
<evidence type="ECO:0000256" key="1">
    <source>
        <dbReference type="SAM" id="MobiDB-lite"/>
    </source>
</evidence>
<organism evidence="2 3">
    <name type="scientific">Synaphobranchus kaupii</name>
    <name type="common">Kaup's arrowtooth eel</name>
    <dbReference type="NCBI Taxonomy" id="118154"/>
    <lineage>
        <taxon>Eukaryota</taxon>
        <taxon>Metazoa</taxon>
        <taxon>Chordata</taxon>
        <taxon>Craniata</taxon>
        <taxon>Vertebrata</taxon>
        <taxon>Euteleostomi</taxon>
        <taxon>Actinopterygii</taxon>
        <taxon>Neopterygii</taxon>
        <taxon>Teleostei</taxon>
        <taxon>Anguilliformes</taxon>
        <taxon>Synaphobranchidae</taxon>
        <taxon>Synaphobranchus</taxon>
    </lineage>
</organism>
<accession>A0A9Q1ELY5</accession>
<proteinExistence type="predicted"/>
<evidence type="ECO:0000313" key="2">
    <source>
        <dbReference type="EMBL" id="KAJ8341284.1"/>
    </source>
</evidence>
<reference evidence="2" key="1">
    <citation type="journal article" date="2023" name="Science">
        <title>Genome structures resolve the early diversification of teleost fishes.</title>
        <authorList>
            <person name="Parey E."/>
            <person name="Louis A."/>
            <person name="Montfort J."/>
            <person name="Bouchez O."/>
            <person name="Roques C."/>
            <person name="Iampietro C."/>
            <person name="Lluch J."/>
            <person name="Castinel A."/>
            <person name="Donnadieu C."/>
            <person name="Desvignes T."/>
            <person name="Floi Bucao C."/>
            <person name="Jouanno E."/>
            <person name="Wen M."/>
            <person name="Mejri S."/>
            <person name="Dirks R."/>
            <person name="Jansen H."/>
            <person name="Henkel C."/>
            <person name="Chen W.J."/>
            <person name="Zahm M."/>
            <person name="Cabau C."/>
            <person name="Klopp C."/>
            <person name="Thompson A.W."/>
            <person name="Robinson-Rechavi M."/>
            <person name="Braasch I."/>
            <person name="Lecointre G."/>
            <person name="Bobe J."/>
            <person name="Postlethwait J.H."/>
            <person name="Berthelot C."/>
            <person name="Roest Crollius H."/>
            <person name="Guiguen Y."/>
        </authorList>
    </citation>
    <scope>NUCLEOTIDE SEQUENCE</scope>
    <source>
        <strain evidence="2">WJC10195</strain>
    </source>
</reference>
<sequence>MEEAVAPMPETGGRAGPLWLRPQFGGVCRSPLLPEKPRNPPSPSPGPSPLRTSGDRAPRPRRTQVPPRAAAVIRERTSADAPPAARRPSLENRAEALSEVGTGP</sequence>
<protein>
    <submittedName>
        <fullName evidence="2">Uncharacterized protein</fullName>
    </submittedName>
</protein>
<comment type="caution">
    <text evidence="2">The sequence shown here is derived from an EMBL/GenBank/DDBJ whole genome shotgun (WGS) entry which is preliminary data.</text>
</comment>
<gene>
    <name evidence="2" type="ORF">SKAU_G00335750</name>
</gene>
<name>A0A9Q1ELY5_SYNKA</name>
<evidence type="ECO:0000313" key="3">
    <source>
        <dbReference type="Proteomes" id="UP001152622"/>
    </source>
</evidence>
<dbReference type="EMBL" id="JAINUF010000015">
    <property type="protein sequence ID" value="KAJ8341284.1"/>
    <property type="molecule type" value="Genomic_DNA"/>
</dbReference>
<feature type="region of interest" description="Disordered" evidence="1">
    <location>
        <begin position="1"/>
        <end position="104"/>
    </location>
</feature>
<keyword evidence="3" id="KW-1185">Reference proteome</keyword>
<feature type="compositionally biased region" description="Pro residues" evidence="1">
    <location>
        <begin position="39"/>
        <end position="48"/>
    </location>
</feature>